<dbReference type="CDD" id="cd13440">
    <property type="entry name" value="CamS_repeat_2"/>
    <property type="match status" value="1"/>
</dbReference>
<dbReference type="RefSeq" id="WP_007473681.1">
    <property type="nucleotide sequence ID" value="NZ_KQ130621.1"/>
</dbReference>
<evidence type="ECO:0000313" key="2">
    <source>
        <dbReference type="EMBL" id="KMT58033.1"/>
    </source>
</evidence>
<feature type="chain" id="PRO_5039340025" evidence="1">
    <location>
        <begin position="20"/>
        <end position="372"/>
    </location>
</feature>
<comment type="caution">
    <text evidence="2">The sequence shown here is derived from an EMBL/GenBank/DDBJ whole genome shotgun (WGS) entry which is preliminary data.</text>
</comment>
<keyword evidence="3" id="KW-1185">Reference proteome</keyword>
<protein>
    <submittedName>
        <fullName evidence="2">Putative lipoprotein yerH</fullName>
    </submittedName>
</protein>
<keyword evidence="2" id="KW-0449">Lipoprotein</keyword>
<dbReference type="AlphaFoldDB" id="A0A0J8GB72"/>
<reference evidence="2 3" key="1">
    <citation type="journal article" date="2015" name="Genome Biol. Evol.">
        <title>Comparative Genomics of Listeria Sensu Lato: Genus-Wide Differences in Evolutionary Dynamics and the Progressive Gain of Complex, Potentially Pathogenicity-Related Traits through Lateral Gene Transfer.</title>
        <authorList>
            <person name="Chiara M."/>
            <person name="Caruso M."/>
            <person name="D'Erchia A.M."/>
            <person name="Manzari C."/>
            <person name="Fraccalvieri R."/>
            <person name="Goffredo E."/>
            <person name="Latorre L."/>
            <person name="Miccolupo A."/>
            <person name="Padalino I."/>
            <person name="Santagada G."/>
            <person name="Chiocco D."/>
            <person name="Pesole G."/>
            <person name="Horner D.S."/>
            <person name="Parisi A."/>
        </authorList>
    </citation>
    <scope>NUCLEOTIDE SEQUENCE [LARGE SCALE GENOMIC DNA]</scope>
    <source>
        <strain evidence="2 3">1991</strain>
    </source>
</reference>
<keyword evidence="1" id="KW-0732">Signal</keyword>
<dbReference type="CDD" id="cd13441">
    <property type="entry name" value="CamS_repeat_1"/>
    <property type="match status" value="1"/>
</dbReference>
<dbReference type="Gene3D" id="3.10.570.10">
    <property type="entry name" value="sex pheromone staph- cam373 precursor domain"/>
    <property type="match status" value="1"/>
</dbReference>
<dbReference type="Proteomes" id="UP000052258">
    <property type="component" value="Unassembled WGS sequence"/>
</dbReference>
<feature type="signal peptide" evidence="1">
    <location>
        <begin position="1"/>
        <end position="19"/>
    </location>
</feature>
<dbReference type="Pfam" id="PF07537">
    <property type="entry name" value="CamS"/>
    <property type="match status" value="1"/>
</dbReference>
<dbReference type="PROSITE" id="PS51257">
    <property type="entry name" value="PROKAR_LIPOPROTEIN"/>
    <property type="match status" value="1"/>
</dbReference>
<evidence type="ECO:0000313" key="3">
    <source>
        <dbReference type="Proteomes" id="UP000052258"/>
    </source>
</evidence>
<dbReference type="PATRIC" id="fig|1430899.3.peg.2525"/>
<dbReference type="OrthoDB" id="9795361at2"/>
<proteinExistence type="predicted"/>
<gene>
    <name evidence="2" type="ORF">X560_2474</name>
</gene>
<dbReference type="InterPro" id="IPR011426">
    <property type="entry name" value="CamS"/>
</dbReference>
<name>A0A0J8GB72_9LIST</name>
<dbReference type="EMBL" id="AZHO01000035">
    <property type="protein sequence ID" value="KMT58033.1"/>
    <property type="molecule type" value="Genomic_DNA"/>
</dbReference>
<evidence type="ECO:0000256" key="1">
    <source>
        <dbReference type="SAM" id="SignalP"/>
    </source>
</evidence>
<dbReference type="PIRSF" id="PIRSF012509">
    <property type="entry name" value="CamS"/>
    <property type="match status" value="1"/>
</dbReference>
<organism evidence="2 3">
    <name type="scientific">Listeria fleischmannii 1991</name>
    <dbReference type="NCBI Taxonomy" id="1430899"/>
    <lineage>
        <taxon>Bacteria</taxon>
        <taxon>Bacillati</taxon>
        <taxon>Bacillota</taxon>
        <taxon>Bacilli</taxon>
        <taxon>Bacillales</taxon>
        <taxon>Listeriaceae</taxon>
        <taxon>Listeria</taxon>
    </lineage>
</organism>
<accession>A0A0J8GB72</accession>
<sequence length="372" mass="41601">MKKYLILVLASLLVLTGCAPKLTSDEKVVTKDEEKKSETGIMTKNQISENYYKTVLPYKASKSRGLVVSNIYSRYDINELEAGLMRISQNEYSSDNYLFQEGQYLDKDLLTSWLGRKSDKNKEGLNPVDNGFGENRNPIYLAHILEQDYLKKTDKDTVSLGGVSIALAMNSVDYYQKEQYGDTFEQDISDDKLLAEGKAMSQTILTRIRQTKGLENVPVTIAIYKQGRRDAVAPGNYVAYATANGNELGNFKTVKEKNYILPSTEAASDHKSDNDSFLNFKADIEKYYPNFTGVVGRARYEDGQMRELAVDIPLQFYGEAEIIGFTQYVTDLVGKHLPKEASLQVNISTSDGPAALITRKPSDSAATAHIYN</sequence>